<reference evidence="2" key="1">
    <citation type="submission" date="2007-07" db="EMBL/GenBank/DDBJ databases">
        <title>PCAP assembly of the Caenorhabditis remanei genome.</title>
        <authorList>
            <consortium name="The Caenorhabditis remanei Sequencing Consortium"/>
            <person name="Wilson R.K."/>
        </authorList>
    </citation>
    <scope>NUCLEOTIDE SEQUENCE [LARGE SCALE GENOMIC DNA]</scope>
    <source>
        <strain evidence="2">PB4641</strain>
    </source>
</reference>
<organism evidence="3">
    <name type="scientific">Caenorhabditis remanei</name>
    <name type="common">Caenorhabditis vulgaris</name>
    <dbReference type="NCBI Taxonomy" id="31234"/>
    <lineage>
        <taxon>Eukaryota</taxon>
        <taxon>Metazoa</taxon>
        <taxon>Ecdysozoa</taxon>
        <taxon>Nematoda</taxon>
        <taxon>Chromadorea</taxon>
        <taxon>Rhabditida</taxon>
        <taxon>Rhabditina</taxon>
        <taxon>Rhabditomorpha</taxon>
        <taxon>Rhabditoidea</taxon>
        <taxon>Rhabditidae</taxon>
        <taxon>Peloderinae</taxon>
        <taxon>Caenorhabditis</taxon>
    </lineage>
</organism>
<accession>E3N2X8</accession>
<gene>
    <name evidence="2" type="ORF">CRE_19882</name>
</gene>
<proteinExistence type="predicted"/>
<keyword evidence="3" id="KW-1185">Reference proteome</keyword>
<dbReference type="InParanoid" id="E3N2X8"/>
<feature type="region of interest" description="Disordered" evidence="1">
    <location>
        <begin position="1"/>
        <end position="138"/>
    </location>
</feature>
<evidence type="ECO:0000313" key="3">
    <source>
        <dbReference type="Proteomes" id="UP000008281"/>
    </source>
</evidence>
<feature type="compositionally biased region" description="Acidic residues" evidence="1">
    <location>
        <begin position="43"/>
        <end position="65"/>
    </location>
</feature>
<feature type="compositionally biased region" description="Acidic residues" evidence="1">
    <location>
        <begin position="72"/>
        <end position="85"/>
    </location>
</feature>
<feature type="compositionally biased region" description="Polar residues" evidence="1">
    <location>
        <begin position="86"/>
        <end position="95"/>
    </location>
</feature>
<dbReference type="AlphaFoldDB" id="E3N2X8"/>
<evidence type="ECO:0000256" key="1">
    <source>
        <dbReference type="SAM" id="MobiDB-lite"/>
    </source>
</evidence>
<dbReference type="HOGENOM" id="CLU_1670971_0_0_1"/>
<name>E3N2X8_CAERE</name>
<evidence type="ECO:0000313" key="2">
    <source>
        <dbReference type="EMBL" id="EFO84411.1"/>
    </source>
</evidence>
<feature type="compositionally biased region" description="Low complexity" evidence="1">
    <location>
        <begin position="106"/>
        <end position="122"/>
    </location>
</feature>
<protein>
    <submittedName>
        <fullName evidence="2">Uncharacterized protein</fullName>
    </submittedName>
</protein>
<feature type="compositionally biased region" description="Acidic residues" evidence="1">
    <location>
        <begin position="1"/>
        <end position="32"/>
    </location>
</feature>
<dbReference type="EMBL" id="DS268516">
    <property type="protein sequence ID" value="EFO84411.1"/>
    <property type="molecule type" value="Genomic_DNA"/>
</dbReference>
<sequence length="158" mass="18077">MQEDGGNGEDDEGDDFENEKDENEIEEMDQGNEDNYGEKNDANEDDGEENGMEEDQYEEKVEEVEGPVNENGFEDYDQDIGDEIESVTTTSTPVLQFTLPKDKLNRSPPRTISSSLSSSPTDPHFPSVPTKVRESRQERSLQRRNKLFCVVYFNHLFI</sequence>
<dbReference type="Proteomes" id="UP000008281">
    <property type="component" value="Unassembled WGS sequence"/>
</dbReference>